<dbReference type="NCBIfam" id="NF005609">
    <property type="entry name" value="PRK07360.1"/>
    <property type="match status" value="1"/>
</dbReference>
<evidence type="ECO:0000256" key="10">
    <source>
        <dbReference type="HAMAP-Rule" id="MF_01612"/>
    </source>
</evidence>
<dbReference type="InterPro" id="IPR013785">
    <property type="entry name" value="Aldolase_TIM"/>
</dbReference>
<comment type="subunit">
    <text evidence="10">The FO synthase complex consists of two subunits, CofG and CofH.</text>
</comment>
<evidence type="ECO:0000256" key="4">
    <source>
        <dbReference type="ARBA" id="ARBA00022679"/>
    </source>
</evidence>
<dbReference type="HAMAP" id="MF_01612">
    <property type="entry name" value="FO_synth_sub2"/>
    <property type="match status" value="1"/>
</dbReference>
<dbReference type="InterPro" id="IPR020050">
    <property type="entry name" value="FO_synthase_su2"/>
</dbReference>
<dbReference type="PANTHER" id="PTHR43076:SF1">
    <property type="entry name" value="LIPOYL SYNTHASE 2"/>
    <property type="match status" value="1"/>
</dbReference>
<comment type="function">
    <text evidence="10">Catalyzes the radical-mediated synthesis of 5-amino-5-(4-hydroxybenzyl)-6-(D-ribitylimino)-5,6-dihydrouracil from 5-amino-6-(D-ribitylamino)uracil and L-tyrosine.</text>
</comment>
<dbReference type="Gene3D" id="3.20.20.70">
    <property type="entry name" value="Aldolase class I"/>
    <property type="match status" value="1"/>
</dbReference>
<proteinExistence type="inferred from homology"/>
<dbReference type="Pfam" id="PF19288">
    <property type="entry name" value="CofH_C"/>
    <property type="match status" value="1"/>
</dbReference>
<dbReference type="SFLD" id="SFLDS00029">
    <property type="entry name" value="Radical_SAM"/>
    <property type="match status" value="2"/>
</dbReference>
<evidence type="ECO:0000256" key="7">
    <source>
        <dbReference type="ARBA" id="ARBA00023004"/>
    </source>
</evidence>
<keyword evidence="3 10" id="KW-0004">4Fe-4S</keyword>
<dbReference type="InterPro" id="IPR058240">
    <property type="entry name" value="rSAM_sf"/>
</dbReference>
<evidence type="ECO:0000256" key="11">
    <source>
        <dbReference type="PIRSR" id="PIRSR004762-1"/>
    </source>
</evidence>
<keyword evidence="5 10" id="KW-0949">S-adenosyl-L-methionine</keyword>
<dbReference type="SFLD" id="SFLDF00343">
    <property type="entry name" value="aminofutalosine_synthase_(mqnE"/>
    <property type="match status" value="1"/>
</dbReference>
<dbReference type="InterPro" id="IPR019940">
    <property type="entry name" value="CofH_family"/>
</dbReference>
<dbReference type="GO" id="GO:0005506">
    <property type="term" value="F:iron ion binding"/>
    <property type="evidence" value="ECO:0007669"/>
    <property type="project" value="UniProtKB-UniRule"/>
</dbReference>
<dbReference type="PROSITE" id="PS51918">
    <property type="entry name" value="RADICAL_SAM"/>
    <property type="match status" value="1"/>
</dbReference>
<dbReference type="InterPro" id="IPR045567">
    <property type="entry name" value="CofH/MnqC-like_C"/>
</dbReference>
<keyword evidence="6 10" id="KW-0479">Metal-binding</keyword>
<dbReference type="STRING" id="1434123.MSVAZ_1512"/>
<dbReference type="GO" id="GO:0051539">
    <property type="term" value="F:4 iron, 4 sulfur cluster binding"/>
    <property type="evidence" value="ECO:0007669"/>
    <property type="project" value="UniProtKB-KW"/>
</dbReference>
<dbReference type="CDD" id="cd01335">
    <property type="entry name" value="Radical_SAM"/>
    <property type="match status" value="1"/>
</dbReference>
<dbReference type="EMBL" id="CP009520">
    <property type="protein sequence ID" value="AKB43781.1"/>
    <property type="molecule type" value="Genomic_DNA"/>
</dbReference>
<dbReference type="KEGG" id="mvc:MSVAZ_1512"/>
<name>A0A0E3LH75_9EURY</name>
<dbReference type="SFLD" id="SFLDG01388">
    <property type="entry name" value="7_8-didemethyl-8-hydroxy-5-dea"/>
    <property type="match status" value="1"/>
</dbReference>
<accession>A0A0E3LH75</accession>
<reference evidence="14 15" key="1">
    <citation type="submission" date="2014-07" db="EMBL/GenBank/DDBJ databases">
        <title>Methanogenic archaea and the global carbon cycle.</title>
        <authorList>
            <person name="Henriksen J.R."/>
            <person name="Luke J."/>
            <person name="Reinhart S."/>
            <person name="Benedict M.N."/>
            <person name="Youngblut N.D."/>
            <person name="Metcalf M.E."/>
            <person name="Whitaker R.J."/>
            <person name="Metcalf W.W."/>
        </authorList>
    </citation>
    <scope>NUCLEOTIDE SEQUENCE [LARGE SCALE GENOMIC DNA]</scope>
    <source>
        <strain evidence="14 15">Z-761</strain>
    </source>
</reference>
<organism evidence="14 15">
    <name type="scientific">Methanosarcina vacuolata Z-761</name>
    <dbReference type="NCBI Taxonomy" id="1434123"/>
    <lineage>
        <taxon>Archaea</taxon>
        <taxon>Methanobacteriati</taxon>
        <taxon>Methanobacteriota</taxon>
        <taxon>Stenosarchaea group</taxon>
        <taxon>Methanomicrobia</taxon>
        <taxon>Methanosarcinales</taxon>
        <taxon>Methanosarcinaceae</taxon>
        <taxon>Methanosarcina</taxon>
    </lineage>
</organism>
<evidence type="ECO:0000256" key="12">
    <source>
        <dbReference type="PIRSR" id="PIRSR004762-2"/>
    </source>
</evidence>
<evidence type="ECO:0000259" key="13">
    <source>
        <dbReference type="PROSITE" id="PS51918"/>
    </source>
</evidence>
<sequence length="376" mass="41690">MNNRIPEDLIERAYQGKSTKEDGLLLLEVPPFELFRFADELRSLTAGDTVTYVVNRNINFTSRCVGTCGFCAFRTNDGKVLSIEGIMEKVREAEKEKATEVCIQGGLLPDVGLDFYQEIAETIKAEFPEMHIHAFSPMEVYHASRVSGIKVSEALSKLKRSGLDTMPGTAAEILSDRVRKIICPSKLKTAEWIEVVTQAHATGIPTTATMMYGHVETPEERIEHILTIRDIQKETGGITEFVPLPFMPYNNPIGEKMIREGRYATPGLDDLKIYAVSRILLHGHVDNIQASWVKLGKKLSQFALHCGANDLGGTLMEESISRLAGAPNGESISVEELEWMIYGAGRVPKERTTLYKGVHELTSGNSNRITGCRASE</sequence>
<dbReference type="GeneID" id="24809942"/>
<feature type="binding site" evidence="12">
    <location>
        <position position="136"/>
    </location>
    <ligand>
        <name>(3R)-3-methyl-D-ornithine</name>
        <dbReference type="ChEBI" id="CHEBI:64642"/>
    </ligand>
</feature>
<dbReference type="NCBIfam" id="TIGR03551">
    <property type="entry name" value="F420_cofH"/>
    <property type="match status" value="1"/>
</dbReference>
<feature type="binding site" evidence="10 11">
    <location>
        <position position="68"/>
    </location>
    <ligand>
        <name>[4Fe-4S] cluster</name>
        <dbReference type="ChEBI" id="CHEBI:49883"/>
        <note>4Fe-4S-S-AdoMet</note>
    </ligand>
</feature>
<dbReference type="SFLD" id="SFLDG01064">
    <property type="entry name" value="F420__menaquinone_cofactor_bio"/>
    <property type="match status" value="2"/>
</dbReference>
<dbReference type="GO" id="GO:0141093">
    <property type="term" value="F:5-amino-6-(D-ribitylamino)uracil--L-tyrosine 4-hydroxyphenyl transferase activity"/>
    <property type="evidence" value="ECO:0007669"/>
    <property type="project" value="UniProtKB-EC"/>
</dbReference>
<dbReference type="Proteomes" id="UP000033096">
    <property type="component" value="Chromosome"/>
</dbReference>
<dbReference type="Pfam" id="PF04055">
    <property type="entry name" value="Radical_SAM"/>
    <property type="match status" value="1"/>
</dbReference>
<evidence type="ECO:0000256" key="6">
    <source>
        <dbReference type="ARBA" id="ARBA00022723"/>
    </source>
</evidence>
<evidence type="ECO:0000256" key="5">
    <source>
        <dbReference type="ARBA" id="ARBA00022691"/>
    </source>
</evidence>
<evidence type="ECO:0000313" key="15">
    <source>
        <dbReference type="Proteomes" id="UP000033096"/>
    </source>
</evidence>
<dbReference type="PIRSF" id="PIRSF004762">
    <property type="entry name" value="CHP00423"/>
    <property type="match status" value="1"/>
</dbReference>
<dbReference type="EC" id="2.5.1.147" evidence="2 10"/>
<comment type="cofactor">
    <cofactor evidence="10 11">
        <name>[4Fe-4S] cluster</name>
        <dbReference type="ChEBI" id="CHEBI:49883"/>
    </cofactor>
    <text evidence="10 11">Binds 1 [4Fe-4S] cluster. The cluster is coordinated with 3 cysteines and an exchangeable S-adenosyl-L-methionine.</text>
</comment>
<evidence type="ECO:0000256" key="1">
    <source>
        <dbReference type="ARBA" id="ARBA00004712"/>
    </source>
</evidence>
<dbReference type="InterPro" id="IPR006638">
    <property type="entry name" value="Elp3/MiaA/NifB-like_rSAM"/>
</dbReference>
<dbReference type="AlphaFoldDB" id="A0A0E3LH75"/>
<comment type="pathway">
    <text evidence="1 10">Cofactor biosynthesis; coenzyme F0 biosynthesis.</text>
</comment>
<feature type="binding site" evidence="12">
    <location>
        <position position="70"/>
    </location>
    <ligand>
        <name>S-adenosyl-L-methionine</name>
        <dbReference type="ChEBI" id="CHEBI:59789"/>
    </ligand>
</feature>
<dbReference type="UniPathway" id="UPA00072"/>
<gene>
    <name evidence="10" type="primary">cofH</name>
    <name evidence="14" type="ORF">MSVAZ_1512</name>
</gene>
<dbReference type="HOGENOM" id="CLU_040406_1_0_2"/>
<evidence type="ECO:0000313" key="14">
    <source>
        <dbReference type="EMBL" id="AKB43781.1"/>
    </source>
</evidence>
<protein>
    <recommendedName>
        <fullName evidence="2 10">5-amino-6-(D-ribitylamino)uracil--L-tyrosine 4-hydroxyphenyl transferase</fullName>
        <ecNumber evidence="2 10">2.5.1.147</ecNumber>
    </recommendedName>
    <alternativeName>
        <fullName evidence="10">FO synthase subunit 2</fullName>
    </alternativeName>
</protein>
<feature type="domain" description="Radical SAM core" evidence="13">
    <location>
        <begin position="50"/>
        <end position="284"/>
    </location>
</feature>
<dbReference type="InterPro" id="IPR007197">
    <property type="entry name" value="rSAM"/>
</dbReference>
<keyword evidence="4 10" id="KW-0808">Transferase</keyword>
<comment type="catalytic activity">
    <reaction evidence="9 10">
        <text>5-amino-6-(D-ribitylamino)uracil + L-tyrosine + S-adenosyl-L-methionine = 5-amino-5-(4-hydroxybenzyl)-6-(D-ribitylimino)-5,6-dihydrouracil + 2-iminoacetate + 5'-deoxyadenosine + L-methionine + H(+)</text>
        <dbReference type="Rhea" id="RHEA:55200"/>
        <dbReference type="ChEBI" id="CHEBI:15378"/>
        <dbReference type="ChEBI" id="CHEBI:15934"/>
        <dbReference type="ChEBI" id="CHEBI:17319"/>
        <dbReference type="ChEBI" id="CHEBI:57844"/>
        <dbReference type="ChEBI" id="CHEBI:58315"/>
        <dbReference type="ChEBI" id="CHEBI:59789"/>
        <dbReference type="ChEBI" id="CHEBI:77846"/>
        <dbReference type="ChEBI" id="CHEBI:85936"/>
        <dbReference type="EC" id="2.5.1.147"/>
    </reaction>
</comment>
<feature type="binding site" evidence="12">
    <location>
        <position position="291"/>
    </location>
    <ligand>
        <name>(3R)-3-methyl-D-ornithine</name>
        <dbReference type="ChEBI" id="CHEBI:64642"/>
    </ligand>
</feature>
<dbReference type="SFLD" id="SFLDG01389">
    <property type="entry name" value="menaquinone_synthsis_involved"/>
    <property type="match status" value="1"/>
</dbReference>
<dbReference type="SMART" id="SM00729">
    <property type="entry name" value="Elp3"/>
    <property type="match status" value="1"/>
</dbReference>
<evidence type="ECO:0000256" key="3">
    <source>
        <dbReference type="ARBA" id="ARBA00022485"/>
    </source>
</evidence>
<dbReference type="InterPro" id="IPR034405">
    <property type="entry name" value="F420"/>
</dbReference>
<feature type="binding site" evidence="10 11">
    <location>
        <position position="71"/>
    </location>
    <ligand>
        <name>[4Fe-4S] cluster</name>
        <dbReference type="ChEBI" id="CHEBI:49883"/>
        <note>4Fe-4S-S-AdoMet</note>
    </ligand>
</feature>
<keyword evidence="15" id="KW-1185">Reference proteome</keyword>
<dbReference type="NCBIfam" id="TIGR00423">
    <property type="entry name" value="CofH family radical SAM protein"/>
    <property type="match status" value="1"/>
</dbReference>
<dbReference type="SFLD" id="SFLDF00293">
    <property type="entry name" value="((2_3_4_5-tetrahydroxypentyl)a"/>
    <property type="match status" value="1"/>
</dbReference>
<evidence type="ECO:0000256" key="2">
    <source>
        <dbReference type="ARBA" id="ARBA00012289"/>
    </source>
</evidence>
<dbReference type="SUPFAM" id="SSF102114">
    <property type="entry name" value="Radical SAM enzymes"/>
    <property type="match status" value="1"/>
</dbReference>
<feature type="binding site" evidence="10 11">
    <location>
        <position position="64"/>
    </location>
    <ligand>
        <name>[4Fe-4S] cluster</name>
        <dbReference type="ChEBI" id="CHEBI:49883"/>
        <note>4Fe-4S-S-AdoMet</note>
    </ligand>
</feature>
<evidence type="ECO:0000256" key="9">
    <source>
        <dbReference type="ARBA" id="ARBA00048468"/>
    </source>
</evidence>
<dbReference type="PATRIC" id="fig|1434123.4.peg.1814"/>
<dbReference type="PANTHER" id="PTHR43076">
    <property type="entry name" value="FO SYNTHASE (COFH)"/>
    <property type="match status" value="1"/>
</dbReference>
<comment type="similarity">
    <text evidence="10">Belongs to the radical SAM superfamily. CofH family.</text>
</comment>
<dbReference type="GO" id="GO:0044689">
    <property type="term" value="F:7,8-didemethyl-8-hydroxy-5-deazariboflavin synthase activity"/>
    <property type="evidence" value="ECO:0007669"/>
    <property type="project" value="TreeGrafter"/>
</dbReference>
<keyword evidence="7 10" id="KW-0408">Iron</keyword>
<dbReference type="RefSeq" id="WP_048120022.1">
    <property type="nucleotide sequence ID" value="NZ_CP009520.1"/>
</dbReference>
<keyword evidence="8 10" id="KW-0411">Iron-sulfur</keyword>
<feature type="binding site" evidence="12">
    <location>
        <position position="172"/>
    </location>
    <ligand>
        <name>S-adenosyl-L-methionine</name>
        <dbReference type="ChEBI" id="CHEBI:59789"/>
    </ligand>
</feature>
<evidence type="ECO:0000256" key="8">
    <source>
        <dbReference type="ARBA" id="ARBA00023014"/>
    </source>
</evidence>